<dbReference type="SMART" id="SM00130">
    <property type="entry name" value="KR"/>
    <property type="match status" value="1"/>
</dbReference>
<dbReference type="Pfam" id="PF13927">
    <property type="entry name" value="Ig_3"/>
    <property type="match status" value="1"/>
</dbReference>
<dbReference type="InterPro" id="IPR001245">
    <property type="entry name" value="Ser-Thr/Tyr_kinase_cat_dom"/>
</dbReference>
<dbReference type="PROSITE" id="PS00109">
    <property type="entry name" value="PROTEIN_KINASE_TYR"/>
    <property type="match status" value="1"/>
</dbReference>
<evidence type="ECO:0000256" key="7">
    <source>
        <dbReference type="ARBA" id="ARBA00022692"/>
    </source>
</evidence>
<dbReference type="GO" id="GO:0043235">
    <property type="term" value="C:receptor complex"/>
    <property type="evidence" value="ECO:0007669"/>
    <property type="project" value="TreeGrafter"/>
</dbReference>
<gene>
    <name evidence="26" type="ORF">AFUS01_LOCUS44782</name>
</gene>
<dbReference type="InterPro" id="IPR003599">
    <property type="entry name" value="Ig_sub"/>
</dbReference>
<dbReference type="SMART" id="SM00408">
    <property type="entry name" value="IGc2"/>
    <property type="match status" value="1"/>
</dbReference>
<feature type="binding site" evidence="20">
    <location>
        <position position="636"/>
    </location>
    <ligand>
        <name>ATP</name>
        <dbReference type="ChEBI" id="CHEBI:30616"/>
    </ligand>
</feature>
<dbReference type="SMART" id="SM00219">
    <property type="entry name" value="TyrKc"/>
    <property type="match status" value="1"/>
</dbReference>
<feature type="domain" description="FZ" evidence="23">
    <location>
        <begin position="260"/>
        <end position="400"/>
    </location>
</feature>
<evidence type="ECO:0000256" key="19">
    <source>
        <dbReference type="PROSITE-ProRule" id="PRU00121"/>
    </source>
</evidence>
<keyword evidence="12 21" id="KW-1133">Transmembrane helix</keyword>
<dbReference type="FunFam" id="1.10.2000.10:FF:000009">
    <property type="entry name" value="Muscle, skeletal, receptor tyrosine kinase"/>
    <property type="match status" value="1"/>
</dbReference>
<dbReference type="Proteomes" id="UP000708208">
    <property type="component" value="Unassembled WGS sequence"/>
</dbReference>
<keyword evidence="17" id="KW-0325">Glycoprotein</keyword>
<evidence type="ECO:0000259" key="25">
    <source>
        <dbReference type="PROSITE" id="PS50835"/>
    </source>
</evidence>
<comment type="catalytic activity">
    <reaction evidence="18">
        <text>L-tyrosyl-[protein] + ATP = O-phospho-L-tyrosyl-[protein] + ADP + H(+)</text>
        <dbReference type="Rhea" id="RHEA:10596"/>
        <dbReference type="Rhea" id="RHEA-COMP:10136"/>
        <dbReference type="Rhea" id="RHEA-COMP:20101"/>
        <dbReference type="ChEBI" id="CHEBI:15378"/>
        <dbReference type="ChEBI" id="CHEBI:30616"/>
        <dbReference type="ChEBI" id="CHEBI:46858"/>
        <dbReference type="ChEBI" id="CHEBI:61978"/>
        <dbReference type="ChEBI" id="CHEBI:456216"/>
        <dbReference type="EC" id="2.7.10.1"/>
    </reaction>
</comment>
<accession>A0A8J2LFY4</accession>
<dbReference type="Pfam" id="PF07714">
    <property type="entry name" value="PK_Tyr_Ser-Thr"/>
    <property type="match status" value="1"/>
</dbReference>
<evidence type="ECO:0008006" key="28">
    <source>
        <dbReference type="Google" id="ProtNLM"/>
    </source>
</evidence>
<evidence type="ECO:0000256" key="3">
    <source>
        <dbReference type="ARBA" id="ARBA00022473"/>
    </source>
</evidence>
<dbReference type="InterPro" id="IPR007110">
    <property type="entry name" value="Ig-like_dom"/>
</dbReference>
<protein>
    <recommendedName>
        <fullName evidence="28">Receptor protein-tyrosine kinase</fullName>
    </recommendedName>
</protein>
<evidence type="ECO:0000259" key="23">
    <source>
        <dbReference type="PROSITE" id="PS50038"/>
    </source>
</evidence>
<dbReference type="CDD" id="cd00096">
    <property type="entry name" value="Ig"/>
    <property type="match status" value="1"/>
</dbReference>
<dbReference type="InterPro" id="IPR003598">
    <property type="entry name" value="Ig_sub2"/>
</dbReference>
<evidence type="ECO:0000256" key="2">
    <source>
        <dbReference type="ARBA" id="ARBA00004479"/>
    </source>
</evidence>
<dbReference type="PIRSF" id="PIRSF000615">
    <property type="entry name" value="TyrPK_CSF1-R"/>
    <property type="match status" value="1"/>
</dbReference>
<feature type="domain" description="Ig-like" evidence="25">
    <location>
        <begin position="137"/>
        <end position="238"/>
    </location>
</feature>
<dbReference type="InterPro" id="IPR008266">
    <property type="entry name" value="Tyr_kinase_AS"/>
</dbReference>
<dbReference type="GO" id="GO:0007169">
    <property type="term" value="P:cell surface receptor protein tyrosine kinase signaling pathway"/>
    <property type="evidence" value="ECO:0007669"/>
    <property type="project" value="TreeGrafter"/>
</dbReference>
<evidence type="ECO:0000256" key="4">
    <source>
        <dbReference type="ARBA" id="ARBA00022475"/>
    </source>
</evidence>
<evidence type="ECO:0000256" key="12">
    <source>
        <dbReference type="ARBA" id="ARBA00022989"/>
    </source>
</evidence>
<dbReference type="InterPro" id="IPR050122">
    <property type="entry name" value="RTK"/>
</dbReference>
<dbReference type="PANTHER" id="PTHR24416:SF317">
    <property type="entry name" value="MUSCLE, SKELETAL RECEPTOR TYROSINE-PROTEIN KINASE"/>
    <property type="match status" value="1"/>
</dbReference>
<comment type="caution">
    <text evidence="19">Lacks conserved residue(s) required for the propagation of feature annotation.</text>
</comment>
<dbReference type="GO" id="GO:0004714">
    <property type="term" value="F:transmembrane receptor protein tyrosine kinase activity"/>
    <property type="evidence" value="ECO:0007669"/>
    <property type="project" value="UniProtKB-EC"/>
</dbReference>
<evidence type="ECO:0000259" key="24">
    <source>
        <dbReference type="PROSITE" id="PS50070"/>
    </source>
</evidence>
<dbReference type="Pfam" id="PF00051">
    <property type="entry name" value="Kringle"/>
    <property type="match status" value="1"/>
</dbReference>
<dbReference type="GO" id="GO:0005524">
    <property type="term" value="F:ATP binding"/>
    <property type="evidence" value="ECO:0007669"/>
    <property type="project" value="UniProtKB-UniRule"/>
</dbReference>
<dbReference type="AlphaFoldDB" id="A0A8J2LFY4"/>
<evidence type="ECO:0000256" key="15">
    <source>
        <dbReference type="ARBA" id="ARBA00023157"/>
    </source>
</evidence>
<dbReference type="InterPro" id="IPR018056">
    <property type="entry name" value="Kringle_CS"/>
</dbReference>
<dbReference type="GO" id="GO:0045202">
    <property type="term" value="C:synapse"/>
    <property type="evidence" value="ECO:0007669"/>
    <property type="project" value="UniProtKB-SubCell"/>
</dbReference>
<feature type="domain" description="Protein kinase" evidence="22">
    <location>
        <begin position="602"/>
        <end position="877"/>
    </location>
</feature>
<evidence type="ECO:0000256" key="10">
    <source>
        <dbReference type="ARBA" id="ARBA00022777"/>
    </source>
</evidence>
<feature type="domain" description="Ig-like" evidence="25">
    <location>
        <begin position="40"/>
        <end position="122"/>
    </location>
</feature>
<proteinExistence type="predicted"/>
<dbReference type="InterPro" id="IPR000719">
    <property type="entry name" value="Prot_kinase_dom"/>
</dbReference>
<keyword evidence="14" id="KW-0829">Tyrosine-protein kinase</keyword>
<keyword evidence="16" id="KW-0675">Receptor</keyword>
<dbReference type="GO" id="GO:0017147">
    <property type="term" value="F:Wnt-protein binding"/>
    <property type="evidence" value="ECO:0007669"/>
    <property type="project" value="TreeGrafter"/>
</dbReference>
<dbReference type="GO" id="GO:0005886">
    <property type="term" value="C:plasma membrane"/>
    <property type="evidence" value="ECO:0007669"/>
    <property type="project" value="UniProtKB-SubCell"/>
</dbReference>
<keyword evidence="10" id="KW-0418">Kinase</keyword>
<evidence type="ECO:0000256" key="16">
    <source>
        <dbReference type="ARBA" id="ARBA00023170"/>
    </source>
</evidence>
<organism evidence="26 27">
    <name type="scientific">Allacma fusca</name>
    <dbReference type="NCBI Taxonomy" id="39272"/>
    <lineage>
        <taxon>Eukaryota</taxon>
        <taxon>Metazoa</taxon>
        <taxon>Ecdysozoa</taxon>
        <taxon>Arthropoda</taxon>
        <taxon>Hexapoda</taxon>
        <taxon>Collembola</taxon>
        <taxon>Symphypleona</taxon>
        <taxon>Sminthuridae</taxon>
        <taxon>Allacma</taxon>
    </lineage>
</organism>
<evidence type="ECO:0000256" key="20">
    <source>
        <dbReference type="PROSITE-ProRule" id="PRU10141"/>
    </source>
</evidence>
<dbReference type="InterPro" id="IPR020067">
    <property type="entry name" value="Frizzled_dom"/>
</dbReference>
<dbReference type="PROSITE" id="PS50038">
    <property type="entry name" value="FZ"/>
    <property type="match status" value="1"/>
</dbReference>
<comment type="caution">
    <text evidence="26">The sequence shown here is derived from an EMBL/GenBank/DDBJ whole genome shotgun (WGS) entry which is preliminary data.</text>
</comment>
<evidence type="ECO:0000256" key="9">
    <source>
        <dbReference type="ARBA" id="ARBA00022741"/>
    </source>
</evidence>
<keyword evidence="19" id="KW-0420">Kringle</keyword>
<keyword evidence="8" id="KW-0732">Signal</keyword>
<evidence type="ECO:0000313" key="27">
    <source>
        <dbReference type="Proteomes" id="UP000708208"/>
    </source>
</evidence>
<evidence type="ECO:0000256" key="14">
    <source>
        <dbReference type="ARBA" id="ARBA00023137"/>
    </source>
</evidence>
<comment type="subcellular location">
    <subcellularLocation>
        <location evidence="1">Cell membrane</location>
        <topology evidence="1">Single-pass membrane protein</topology>
    </subcellularLocation>
    <subcellularLocation>
        <location evidence="2">Membrane</location>
        <topology evidence="2">Single-pass type I membrane protein</topology>
    </subcellularLocation>
</comment>
<dbReference type="OrthoDB" id="2431000at2759"/>
<keyword evidence="4" id="KW-1003">Cell membrane</keyword>
<keyword evidence="5" id="KW-0597">Phosphoprotein</keyword>
<dbReference type="FunFam" id="3.30.200.20:FF:000159">
    <property type="entry name" value="muscle, skeletal receptor tyrosine-protein kinase"/>
    <property type="match status" value="1"/>
</dbReference>
<evidence type="ECO:0000256" key="18">
    <source>
        <dbReference type="ARBA" id="ARBA00051243"/>
    </source>
</evidence>
<evidence type="ECO:0000256" key="17">
    <source>
        <dbReference type="ARBA" id="ARBA00023180"/>
    </source>
</evidence>
<keyword evidence="7 21" id="KW-0812">Transmembrane</keyword>
<dbReference type="InterPro" id="IPR000001">
    <property type="entry name" value="Kringle"/>
</dbReference>
<evidence type="ECO:0000256" key="1">
    <source>
        <dbReference type="ARBA" id="ARBA00004162"/>
    </source>
</evidence>
<dbReference type="Pfam" id="PF01392">
    <property type="entry name" value="Fz"/>
    <property type="match status" value="1"/>
</dbReference>
<keyword evidence="9 20" id="KW-0547">Nucleotide-binding</keyword>
<evidence type="ECO:0000256" key="8">
    <source>
        <dbReference type="ARBA" id="ARBA00022729"/>
    </source>
</evidence>
<keyword evidence="27" id="KW-1185">Reference proteome</keyword>
<dbReference type="PANTHER" id="PTHR24416">
    <property type="entry name" value="TYROSINE-PROTEIN KINASE RECEPTOR"/>
    <property type="match status" value="1"/>
</dbReference>
<dbReference type="PROSITE" id="PS00021">
    <property type="entry name" value="KRINGLE_1"/>
    <property type="match status" value="1"/>
</dbReference>
<evidence type="ECO:0000313" key="26">
    <source>
        <dbReference type="EMBL" id="CAG7835412.1"/>
    </source>
</evidence>
<sequence>MIWVDQHLVQEAVHGIYQRRTARADTEADDTAENNAVVTTLIDVVPSNVTAVLGDRAVLNCSANNGDNALTWFQKPNREVIPTEPDDHFEVLPDGPLVFHSVRKADEGFYQCSVKSNNSKITKTTNTHWAYLRVLVPTTIDKYMENSSVQWGRHFDADCFAIGDPLPSVRWLLDGSEVGRETSGAIVQMETPSEKRRGFIPIAKSTLRITNVTASVVVTCEAFNFIQDDRIFAKRTFNLLVTNIPTGNSNTEDEPNFREPPTGSCAYYNGKICKDYVHRQFWINETAGNAGGLINEQITVGLWTEMISGFQEPCRTAAQKLLCAYAFPKCLLKHGWNPVGLPLCYEDCIAVKSLFCYQEWALVEDNKQRGINLKTRGHFALPDCDILPKMNDTSSPCTPAKLTEIIPEEITYDCQKGRGRFYQGTMNVTKTGLACQSWNSQEPHSHNRPPFVFPEIQNSSNYCRNAGGEEPYPWCYTVDPNIRWQHCSIPPCDNETVETDYENVLEEQPSESSLWDLRQLVASKDFYILCGLSFIALIAIIIMIIVCFATTKKKTRPVGYNRAATQEVDIDLDKLGDNAAYHRHGISLNPKLEKLEYPRNDIIYIRDLGQGAFGRVFQAKVPALLKGEDFTMVAVKMLKEEATEDLQADFEREACLLAEFDHPNIVKLLGVCAIGKPMCLLLEYMGLSDLNEFLRSCSPQYKVNTLNSNGDIWRDVRLTHLEMLYIAKQIAAGMVYLSDRKFVHRDLATRNCLINENMFVKIADFGLSQKIYLQDYYKGQEDDAIPIRWMPLESILFNKYTIESDVWAFGVVLWEIFSFALQPYYGMTHEEVVKYIKDGNMLQPPDGVPIRVYEIMRLCFNQNPASRPAFRTVYHLIEDIQNDMERHHGTCSSKSSSQHI</sequence>
<dbReference type="PROSITE" id="PS00107">
    <property type="entry name" value="PROTEIN_KINASE_ATP"/>
    <property type="match status" value="1"/>
</dbReference>
<dbReference type="PROSITE" id="PS50070">
    <property type="entry name" value="KRINGLE_2"/>
    <property type="match status" value="1"/>
</dbReference>
<keyword evidence="13 21" id="KW-0472">Membrane</keyword>
<keyword evidence="11 20" id="KW-0067">ATP-binding</keyword>
<dbReference type="PROSITE" id="PS50011">
    <property type="entry name" value="PROTEIN_KINASE_DOM"/>
    <property type="match status" value="1"/>
</dbReference>
<feature type="transmembrane region" description="Helical" evidence="21">
    <location>
        <begin position="526"/>
        <end position="549"/>
    </location>
</feature>
<dbReference type="CDD" id="cd00108">
    <property type="entry name" value="KR"/>
    <property type="match status" value="1"/>
</dbReference>
<keyword evidence="6" id="KW-0808">Transferase</keyword>
<keyword evidence="15" id="KW-1015">Disulfide bond</keyword>
<evidence type="ECO:0000256" key="11">
    <source>
        <dbReference type="ARBA" id="ARBA00022840"/>
    </source>
</evidence>
<name>A0A8J2LFY4_9HEXA</name>
<evidence type="ECO:0000256" key="6">
    <source>
        <dbReference type="ARBA" id="ARBA00022679"/>
    </source>
</evidence>
<dbReference type="EMBL" id="CAJVCH010570618">
    <property type="protein sequence ID" value="CAG7835412.1"/>
    <property type="molecule type" value="Genomic_DNA"/>
</dbReference>
<dbReference type="InterPro" id="IPR017441">
    <property type="entry name" value="Protein_kinase_ATP_BS"/>
</dbReference>
<evidence type="ECO:0000256" key="21">
    <source>
        <dbReference type="SAM" id="Phobius"/>
    </source>
</evidence>
<dbReference type="FunFam" id="1.10.510.10:FF:000554">
    <property type="entry name" value="Predicted protein"/>
    <property type="match status" value="1"/>
</dbReference>
<evidence type="ECO:0000256" key="5">
    <source>
        <dbReference type="ARBA" id="ARBA00022553"/>
    </source>
</evidence>
<evidence type="ECO:0000259" key="22">
    <source>
        <dbReference type="PROSITE" id="PS50011"/>
    </source>
</evidence>
<dbReference type="SMART" id="SM00409">
    <property type="entry name" value="IG"/>
    <property type="match status" value="2"/>
</dbReference>
<dbReference type="PROSITE" id="PS50835">
    <property type="entry name" value="IG_LIKE"/>
    <property type="match status" value="2"/>
</dbReference>
<reference evidence="26" key="1">
    <citation type="submission" date="2021-06" db="EMBL/GenBank/DDBJ databases">
        <authorList>
            <person name="Hodson N. C."/>
            <person name="Mongue J. A."/>
            <person name="Jaron S. K."/>
        </authorList>
    </citation>
    <scope>NUCLEOTIDE SEQUENCE</scope>
</reference>
<dbReference type="InterPro" id="IPR020635">
    <property type="entry name" value="Tyr_kinase_cat_dom"/>
</dbReference>
<feature type="domain" description="Kringle" evidence="24">
    <location>
        <begin position="413"/>
        <end position="492"/>
    </location>
</feature>
<keyword evidence="3" id="KW-0217">Developmental protein</keyword>
<evidence type="ECO:0000256" key="13">
    <source>
        <dbReference type="ARBA" id="ARBA00023136"/>
    </source>
</evidence>